<keyword evidence="1" id="KW-0880">Kelch repeat</keyword>
<accession>A0AAE3NVL0</accession>
<dbReference type="Pfam" id="PF18962">
    <property type="entry name" value="Por_Secre_tail"/>
    <property type="match status" value="1"/>
</dbReference>
<dbReference type="InterPro" id="IPR015915">
    <property type="entry name" value="Kelch-typ_b-propeller"/>
</dbReference>
<evidence type="ECO:0000313" key="5">
    <source>
        <dbReference type="Proteomes" id="UP001221302"/>
    </source>
</evidence>
<dbReference type="SUPFAM" id="SSF117281">
    <property type="entry name" value="Kelch motif"/>
    <property type="match status" value="2"/>
</dbReference>
<organism evidence="4 5">
    <name type="scientific">Stygiobacter electus</name>
    <dbReference type="NCBI Taxonomy" id="3032292"/>
    <lineage>
        <taxon>Bacteria</taxon>
        <taxon>Pseudomonadati</taxon>
        <taxon>Ignavibacteriota</taxon>
        <taxon>Ignavibacteria</taxon>
        <taxon>Ignavibacteriales</taxon>
        <taxon>Melioribacteraceae</taxon>
        <taxon>Stygiobacter</taxon>
    </lineage>
</organism>
<name>A0AAE3NVL0_9BACT</name>
<protein>
    <submittedName>
        <fullName evidence="4">T9SS type A sorting domain-containing protein</fullName>
    </submittedName>
</protein>
<dbReference type="PANTHER" id="PTHR45632:SF3">
    <property type="entry name" value="KELCH-LIKE PROTEIN 32"/>
    <property type="match status" value="1"/>
</dbReference>
<dbReference type="InterPro" id="IPR006652">
    <property type="entry name" value="Kelch_1"/>
</dbReference>
<keyword evidence="2" id="KW-0677">Repeat</keyword>
<sequence length="424" mass="47905">MKKNILILILIASGILLAQKPSWIVKQNKMPYPVSGGQVVYDPSPQSTKVYIFGGYSDSLQQAVDWIQEYDVEKDQWRIVGHMLQPRQQFVADLWNEKVLFFGGTVDSSKQKTTMESWDFLPFTQTKIVDDNQNFGRAFSTGHIINDNLYIIGGTPSGISSTQLPYITAYNLKTKETTIKYDFTSDDKPRNRSTFIIGDNIYIFGGFTNGVTEKIQKFNITTQKLFDLQERLITPRGDAAGIYNPTYKKGYIIGGRNENSAALSSVEVITLSYDGSLKIQESAKLNYARTNLMVVNYRGAVAVFGGKDIKGKVVPYVEILIGETVDIKNEKLPTSFYLSQNYPNPFNPETVIDYQISNESKVELKVYDILGNEISTLVNEIKQPGIYHSTFNAKELPSGVYFYKISITSKYGNYFETKKMTLIK</sequence>
<dbReference type="Gene3D" id="2.120.10.80">
    <property type="entry name" value="Kelch-type beta propeller"/>
    <property type="match status" value="2"/>
</dbReference>
<evidence type="ECO:0000259" key="3">
    <source>
        <dbReference type="Pfam" id="PF18962"/>
    </source>
</evidence>
<comment type="caution">
    <text evidence="4">The sequence shown here is derived from an EMBL/GenBank/DDBJ whole genome shotgun (WGS) entry which is preliminary data.</text>
</comment>
<evidence type="ECO:0000256" key="1">
    <source>
        <dbReference type="ARBA" id="ARBA00022441"/>
    </source>
</evidence>
<dbReference type="Gene3D" id="2.60.40.4070">
    <property type="match status" value="1"/>
</dbReference>
<dbReference type="SMART" id="SM00612">
    <property type="entry name" value="Kelch"/>
    <property type="match status" value="3"/>
</dbReference>
<reference evidence="4" key="1">
    <citation type="submission" date="2023-03" db="EMBL/GenBank/DDBJ databases">
        <title>Stygiobacter electus gen. nov., sp. nov., facultatively anaerobic thermotolerant bacterium of the class Ignavibacteria from a well of Yessentuki mineral water deposit.</title>
        <authorList>
            <person name="Podosokorskaya O.A."/>
            <person name="Elcheninov A.G."/>
            <person name="Petrova N.F."/>
            <person name="Zavarzina D.G."/>
            <person name="Kublanov I.V."/>
            <person name="Merkel A.Y."/>
        </authorList>
    </citation>
    <scope>NUCLEOTIDE SEQUENCE</scope>
    <source>
        <strain evidence="4">09-Me</strain>
    </source>
</reference>
<evidence type="ECO:0000313" key="4">
    <source>
        <dbReference type="EMBL" id="MDF1611651.1"/>
    </source>
</evidence>
<dbReference type="Proteomes" id="UP001221302">
    <property type="component" value="Unassembled WGS sequence"/>
</dbReference>
<gene>
    <name evidence="4" type="ORF">P0M35_05790</name>
</gene>
<evidence type="ECO:0000256" key="2">
    <source>
        <dbReference type="ARBA" id="ARBA00022737"/>
    </source>
</evidence>
<dbReference type="Pfam" id="PF24681">
    <property type="entry name" value="Kelch_KLHDC2_KLHL20_DRC7"/>
    <property type="match status" value="1"/>
</dbReference>
<dbReference type="AlphaFoldDB" id="A0AAE3NVL0"/>
<dbReference type="PANTHER" id="PTHR45632">
    <property type="entry name" value="LD33804P"/>
    <property type="match status" value="1"/>
</dbReference>
<dbReference type="EMBL" id="JARGDL010000005">
    <property type="protein sequence ID" value="MDF1611651.1"/>
    <property type="molecule type" value="Genomic_DNA"/>
</dbReference>
<proteinExistence type="predicted"/>
<keyword evidence="5" id="KW-1185">Reference proteome</keyword>
<feature type="domain" description="Secretion system C-terminal sorting" evidence="3">
    <location>
        <begin position="342"/>
        <end position="409"/>
    </location>
</feature>
<dbReference type="InterPro" id="IPR026444">
    <property type="entry name" value="Secre_tail"/>
</dbReference>
<dbReference type="RefSeq" id="WP_321535418.1">
    <property type="nucleotide sequence ID" value="NZ_JARGDL010000005.1"/>
</dbReference>
<dbReference type="NCBIfam" id="TIGR04183">
    <property type="entry name" value="Por_Secre_tail"/>
    <property type="match status" value="1"/>
</dbReference>